<evidence type="ECO:0000313" key="3">
    <source>
        <dbReference type="EMBL" id="PUA81571.1"/>
    </source>
</evidence>
<dbReference type="Gene3D" id="3.90.70.10">
    <property type="entry name" value="Cysteine proteinases"/>
    <property type="match status" value="1"/>
</dbReference>
<evidence type="ECO:0000256" key="1">
    <source>
        <dbReference type="SAM" id="SignalP"/>
    </source>
</evidence>
<dbReference type="AlphaFoldDB" id="A0A2R7YYZ1"/>
<feature type="domain" description="Peptidase C39-like" evidence="2">
    <location>
        <begin position="220"/>
        <end position="371"/>
    </location>
</feature>
<dbReference type="Proteomes" id="UP000244867">
    <property type="component" value="Unassembled WGS sequence"/>
</dbReference>
<gene>
    <name evidence="3" type="ORF">C7S10_05710</name>
</gene>
<dbReference type="EMBL" id="PYXZ01000002">
    <property type="protein sequence ID" value="PUA81571.1"/>
    <property type="molecule type" value="Genomic_DNA"/>
</dbReference>
<protein>
    <recommendedName>
        <fullName evidence="2">Peptidase C39-like domain-containing protein</fullName>
    </recommendedName>
</protein>
<accession>A0A2R7YYZ1</accession>
<reference evidence="3 4" key="1">
    <citation type="submission" date="2018-03" db="EMBL/GenBank/DDBJ databases">
        <authorList>
            <person name="Keele B.F."/>
        </authorList>
    </citation>
    <scope>NUCLEOTIDE SEQUENCE [LARGE SCALE GENOMIC DNA]</scope>
    <source>
        <strain evidence="3 4">IB-3</strain>
    </source>
</reference>
<feature type="signal peptide" evidence="1">
    <location>
        <begin position="1"/>
        <end position="30"/>
    </location>
</feature>
<dbReference type="OrthoDB" id="9789941at2"/>
<keyword evidence="4" id="KW-1185">Reference proteome</keyword>
<organism evidence="3 4">
    <name type="scientific">Nocardioides currus</name>
    <dbReference type="NCBI Taxonomy" id="2133958"/>
    <lineage>
        <taxon>Bacteria</taxon>
        <taxon>Bacillati</taxon>
        <taxon>Actinomycetota</taxon>
        <taxon>Actinomycetes</taxon>
        <taxon>Propionibacteriales</taxon>
        <taxon>Nocardioidaceae</taxon>
        <taxon>Nocardioides</taxon>
    </lineage>
</organism>
<name>A0A2R7YYZ1_9ACTN</name>
<sequence>MVRRLAPALAAASLTALVAPLLPAVGPAHAADPASRRAVSGIANAGWSTAADWQTGTLKGLRVKGDSLVPRKPRTGKLGGRRYQVGTWTSPWSAPGFGFTQLIPTWEAMTTGDSVVKVQVRAQAADGTVSSWDSMAEWSLDNPSRRRRSLGSQPDDLGRANVDTWQATAPLAQWQVRVGLYRRNSKSPVSLDRVGAMASALVPRGSAPTSVPGPGVGTVLDVPTFSQMTHGGHYPQWGGGGEAWCSPTSTAMVLAYYGLQPGPFTDITAGHADAQVDHTARMVYDHAYGGTGNWAFNTAYASTLTTGDAYVTRLPDLRAAEPFITAGVPLVASIAFGRNQLSGAPISTSNGHLLVIVGFEPDGDVVVNDPAGASNGAVRRVYDRDEFEDVWINASGGTVYVINR</sequence>
<proteinExistence type="predicted"/>
<dbReference type="RefSeq" id="WP_108343463.1">
    <property type="nucleotide sequence ID" value="NZ_PYXZ01000002.1"/>
</dbReference>
<feature type="chain" id="PRO_5015315081" description="Peptidase C39-like domain-containing protein" evidence="1">
    <location>
        <begin position="31"/>
        <end position="404"/>
    </location>
</feature>
<evidence type="ECO:0000313" key="4">
    <source>
        <dbReference type="Proteomes" id="UP000244867"/>
    </source>
</evidence>
<keyword evidence="1" id="KW-0732">Signal</keyword>
<evidence type="ECO:0000259" key="2">
    <source>
        <dbReference type="Pfam" id="PF13529"/>
    </source>
</evidence>
<comment type="caution">
    <text evidence="3">The sequence shown here is derived from an EMBL/GenBank/DDBJ whole genome shotgun (WGS) entry which is preliminary data.</text>
</comment>
<dbReference type="Pfam" id="PF13529">
    <property type="entry name" value="Peptidase_C39_2"/>
    <property type="match status" value="1"/>
</dbReference>
<dbReference type="InterPro" id="IPR039564">
    <property type="entry name" value="Peptidase_C39-like"/>
</dbReference>